<sequence length="176" mass="20571">MERQKARVREKELGVREEGSKARRRKNVLDLGRRRSKDGGREREERKEEDRDDLKEHYKKEQISLRRVRVGGSSDQLQKEVQEEKARAEYWQRKFHEMQSQNSGELHQSRGQVRERDHVIGEAVAQIRGVAEYVQDLAIRADVLSLMYSSSSDIGQELALLLDRVKTLGIKAKVYL</sequence>
<dbReference type="GeneID" id="121228988"/>
<protein>
    <submittedName>
        <fullName evidence="3">TRAF3-interacting protein 1-like</fullName>
    </submittedName>
</protein>
<gene>
    <name evidence="3" type="primary">LOC121228988</name>
</gene>
<evidence type="ECO:0000256" key="1">
    <source>
        <dbReference type="SAM" id="MobiDB-lite"/>
    </source>
</evidence>
<organism evidence="2 3">
    <name type="scientific">Gossypium hirsutum</name>
    <name type="common">Upland cotton</name>
    <name type="synonym">Gossypium mexicanum</name>
    <dbReference type="NCBI Taxonomy" id="3635"/>
    <lineage>
        <taxon>Eukaryota</taxon>
        <taxon>Viridiplantae</taxon>
        <taxon>Streptophyta</taxon>
        <taxon>Embryophyta</taxon>
        <taxon>Tracheophyta</taxon>
        <taxon>Spermatophyta</taxon>
        <taxon>Magnoliopsida</taxon>
        <taxon>eudicotyledons</taxon>
        <taxon>Gunneridae</taxon>
        <taxon>Pentapetalae</taxon>
        <taxon>rosids</taxon>
        <taxon>malvids</taxon>
        <taxon>Malvales</taxon>
        <taxon>Malvaceae</taxon>
        <taxon>Malvoideae</taxon>
        <taxon>Gossypium</taxon>
    </lineage>
</organism>
<reference evidence="3" key="2">
    <citation type="submission" date="2025-08" db="UniProtKB">
        <authorList>
            <consortium name="RefSeq"/>
        </authorList>
    </citation>
    <scope>IDENTIFICATION</scope>
</reference>
<feature type="region of interest" description="Disordered" evidence="1">
    <location>
        <begin position="1"/>
        <end position="57"/>
    </location>
</feature>
<evidence type="ECO:0000313" key="3">
    <source>
        <dbReference type="RefSeq" id="XP_040967973.1"/>
    </source>
</evidence>
<keyword evidence="2" id="KW-1185">Reference proteome</keyword>
<name>A0ABM3BLP8_GOSHI</name>
<dbReference type="RefSeq" id="XP_040967973.1">
    <property type="nucleotide sequence ID" value="XM_041112039.1"/>
</dbReference>
<reference evidence="2" key="1">
    <citation type="journal article" date="2020" name="Nat. Genet.">
        <title>Genomic diversifications of five Gossypium allopolyploid species and their impact on cotton improvement.</title>
        <authorList>
            <person name="Chen Z.J."/>
            <person name="Sreedasyam A."/>
            <person name="Ando A."/>
            <person name="Song Q."/>
            <person name="De Santiago L.M."/>
            <person name="Hulse-Kemp A.M."/>
            <person name="Ding M."/>
            <person name="Ye W."/>
            <person name="Kirkbride R.C."/>
            <person name="Jenkins J."/>
            <person name="Plott C."/>
            <person name="Lovell J."/>
            <person name="Lin Y.M."/>
            <person name="Vaughn R."/>
            <person name="Liu B."/>
            <person name="Simpson S."/>
            <person name="Scheffler B.E."/>
            <person name="Wen L."/>
            <person name="Saski C.A."/>
            <person name="Grover C.E."/>
            <person name="Hu G."/>
            <person name="Conover J.L."/>
            <person name="Carlson J.W."/>
            <person name="Shu S."/>
            <person name="Boston L.B."/>
            <person name="Williams M."/>
            <person name="Peterson D.G."/>
            <person name="McGee K."/>
            <person name="Jones D.C."/>
            <person name="Wendel J.F."/>
            <person name="Stelly D.M."/>
            <person name="Grimwood J."/>
            <person name="Schmutz J."/>
        </authorList>
    </citation>
    <scope>NUCLEOTIDE SEQUENCE [LARGE SCALE GENOMIC DNA]</scope>
    <source>
        <strain evidence="2">cv. TM-1</strain>
    </source>
</reference>
<dbReference type="Proteomes" id="UP000818029">
    <property type="component" value="Chromosome A05"/>
</dbReference>
<accession>A0ABM3BLP8</accession>
<proteinExistence type="predicted"/>
<evidence type="ECO:0000313" key="2">
    <source>
        <dbReference type="Proteomes" id="UP000818029"/>
    </source>
</evidence>